<evidence type="ECO:0000313" key="1">
    <source>
        <dbReference type="EMBL" id="CAD8061308.1"/>
    </source>
</evidence>
<name>A0A8S1L0R6_9CILI</name>
<dbReference type="Proteomes" id="UP000692954">
    <property type="component" value="Unassembled WGS sequence"/>
</dbReference>
<dbReference type="EMBL" id="CAJJDN010000015">
    <property type="protein sequence ID" value="CAD8061308.1"/>
    <property type="molecule type" value="Genomic_DNA"/>
</dbReference>
<protein>
    <submittedName>
        <fullName evidence="1">Uncharacterized protein</fullName>
    </submittedName>
</protein>
<evidence type="ECO:0000313" key="2">
    <source>
        <dbReference type="Proteomes" id="UP000692954"/>
    </source>
</evidence>
<organism evidence="1 2">
    <name type="scientific">Paramecium sonneborni</name>
    <dbReference type="NCBI Taxonomy" id="65129"/>
    <lineage>
        <taxon>Eukaryota</taxon>
        <taxon>Sar</taxon>
        <taxon>Alveolata</taxon>
        <taxon>Ciliophora</taxon>
        <taxon>Intramacronucleata</taxon>
        <taxon>Oligohymenophorea</taxon>
        <taxon>Peniculida</taxon>
        <taxon>Parameciidae</taxon>
        <taxon>Paramecium</taxon>
    </lineage>
</organism>
<dbReference type="AlphaFoldDB" id="A0A8S1L0R6"/>
<dbReference type="OrthoDB" id="292419at2759"/>
<accession>A0A8S1L0R6</accession>
<comment type="caution">
    <text evidence="1">The sequence shown here is derived from an EMBL/GenBank/DDBJ whole genome shotgun (WGS) entry which is preliminary data.</text>
</comment>
<reference evidence="1" key="1">
    <citation type="submission" date="2021-01" db="EMBL/GenBank/DDBJ databases">
        <authorList>
            <consortium name="Genoscope - CEA"/>
            <person name="William W."/>
        </authorList>
    </citation>
    <scope>NUCLEOTIDE SEQUENCE</scope>
</reference>
<keyword evidence="2" id="KW-1185">Reference proteome</keyword>
<proteinExistence type="predicted"/>
<gene>
    <name evidence="1" type="ORF">PSON_ATCC_30995.1.T0150237</name>
</gene>
<sequence>MSDKLEYNNQLVQYGFSGKQLPVSIKARQLSNYPLIMASLLQKKFPRKKIQLDYSPLNRKTSSHSFKTSLSIKRISTPKRKNQIHEEALFITLKPLTRNQQNNFRAQTAHQLRTEQESINKDTGKLWSCQSKRASHFFRSRNRSANYNQNQQQFKITRNGKVDFL</sequence>